<accession>A0A804MFR7</accession>
<dbReference type="AlphaFoldDB" id="A0A804MFR7"/>
<evidence type="ECO:0000313" key="2">
    <source>
        <dbReference type="Proteomes" id="UP000007305"/>
    </source>
</evidence>
<dbReference type="EnsemblPlants" id="Zm00001eb082110_T001">
    <property type="protein sequence ID" value="Zm00001eb082110_P001"/>
    <property type="gene ID" value="Zm00001eb082110"/>
</dbReference>
<reference evidence="2" key="1">
    <citation type="submission" date="2015-12" db="EMBL/GenBank/DDBJ databases">
        <title>Update maize B73 reference genome by single molecule sequencing technologies.</title>
        <authorList>
            <consortium name="Maize Genome Sequencing Project"/>
            <person name="Ware D."/>
        </authorList>
    </citation>
    <scope>NUCLEOTIDE SEQUENCE [LARGE SCALE GENOMIC DNA]</scope>
    <source>
        <strain evidence="2">cv. B73</strain>
    </source>
</reference>
<name>A0A804MFR7_MAIZE</name>
<sequence>MMLQSSPHMPSLSYICNPSTWKGVFFLSVSIPRRRMGAVSHGSMEPKGGAHFLLLPCSSPMGSYAGMPDAIRRVLTALNYFQTCTFLCGGTGLSHCLPTP</sequence>
<reference evidence="1" key="2">
    <citation type="submission" date="2019-07" db="EMBL/GenBank/DDBJ databases">
        <authorList>
            <person name="Seetharam A."/>
            <person name="Woodhouse M."/>
            <person name="Cannon E."/>
        </authorList>
    </citation>
    <scope>NUCLEOTIDE SEQUENCE [LARGE SCALE GENOMIC DNA]</scope>
    <source>
        <strain evidence="1">cv. B73</strain>
    </source>
</reference>
<dbReference type="Gramene" id="Zm00001eb082110_T001">
    <property type="protein sequence ID" value="Zm00001eb082110_P001"/>
    <property type="gene ID" value="Zm00001eb082110"/>
</dbReference>
<dbReference type="InParanoid" id="A0A804MFR7"/>
<reference evidence="1" key="3">
    <citation type="submission" date="2021-05" db="UniProtKB">
        <authorList>
            <consortium name="EnsemblPlants"/>
        </authorList>
    </citation>
    <scope>IDENTIFICATION</scope>
    <source>
        <strain evidence="1">cv. B73</strain>
    </source>
</reference>
<evidence type="ECO:0000313" key="1">
    <source>
        <dbReference type="EnsemblPlants" id="Zm00001eb082110_P001"/>
    </source>
</evidence>
<proteinExistence type="predicted"/>
<keyword evidence="2" id="KW-1185">Reference proteome</keyword>
<protein>
    <submittedName>
        <fullName evidence="1">Uncharacterized protein</fullName>
    </submittedName>
</protein>
<organism evidence="1 2">
    <name type="scientific">Zea mays</name>
    <name type="common">Maize</name>
    <dbReference type="NCBI Taxonomy" id="4577"/>
    <lineage>
        <taxon>Eukaryota</taxon>
        <taxon>Viridiplantae</taxon>
        <taxon>Streptophyta</taxon>
        <taxon>Embryophyta</taxon>
        <taxon>Tracheophyta</taxon>
        <taxon>Spermatophyta</taxon>
        <taxon>Magnoliopsida</taxon>
        <taxon>Liliopsida</taxon>
        <taxon>Poales</taxon>
        <taxon>Poaceae</taxon>
        <taxon>PACMAD clade</taxon>
        <taxon>Panicoideae</taxon>
        <taxon>Andropogonodae</taxon>
        <taxon>Andropogoneae</taxon>
        <taxon>Tripsacinae</taxon>
        <taxon>Zea</taxon>
    </lineage>
</organism>
<dbReference type="Proteomes" id="UP000007305">
    <property type="component" value="Chromosome 2"/>
</dbReference>